<evidence type="ECO:0000256" key="1">
    <source>
        <dbReference type="ARBA" id="ARBA00022448"/>
    </source>
</evidence>
<dbReference type="CDD" id="cd03214">
    <property type="entry name" value="ABC_Iron-Siderophores_B12_Hemin"/>
    <property type="match status" value="1"/>
</dbReference>
<dbReference type="Pfam" id="PF00005">
    <property type="entry name" value="ABC_tran"/>
    <property type="match status" value="1"/>
</dbReference>
<name>A0A8J7KGZ6_9BACL</name>
<evidence type="ECO:0000256" key="2">
    <source>
        <dbReference type="ARBA" id="ARBA00022741"/>
    </source>
</evidence>
<keyword evidence="3 5" id="KW-0067">ATP-binding</keyword>
<organism evidence="5 6">
    <name type="scientific">Savagea serpentis</name>
    <dbReference type="NCBI Taxonomy" id="2785297"/>
    <lineage>
        <taxon>Bacteria</taxon>
        <taxon>Bacillati</taxon>
        <taxon>Bacillota</taxon>
        <taxon>Bacilli</taxon>
        <taxon>Bacillales</taxon>
        <taxon>Caryophanaceae</taxon>
        <taxon>Savagea</taxon>
    </lineage>
</organism>
<dbReference type="SMART" id="SM00382">
    <property type="entry name" value="AAA"/>
    <property type="match status" value="1"/>
</dbReference>
<proteinExistence type="predicted"/>
<protein>
    <submittedName>
        <fullName evidence="5">ABC transporter ATP-binding protein</fullName>
    </submittedName>
</protein>
<dbReference type="GO" id="GO:0016887">
    <property type="term" value="F:ATP hydrolysis activity"/>
    <property type="evidence" value="ECO:0007669"/>
    <property type="project" value="InterPro"/>
</dbReference>
<dbReference type="SUPFAM" id="SSF52540">
    <property type="entry name" value="P-loop containing nucleoside triphosphate hydrolases"/>
    <property type="match status" value="1"/>
</dbReference>
<comment type="caution">
    <text evidence="5">The sequence shown here is derived from an EMBL/GenBank/DDBJ whole genome shotgun (WGS) entry which is preliminary data.</text>
</comment>
<evidence type="ECO:0000313" key="6">
    <source>
        <dbReference type="Proteomes" id="UP000622653"/>
    </source>
</evidence>
<dbReference type="FunFam" id="3.40.50.300:FF:000134">
    <property type="entry name" value="Iron-enterobactin ABC transporter ATP-binding protein"/>
    <property type="match status" value="1"/>
</dbReference>
<dbReference type="PANTHER" id="PTHR42794">
    <property type="entry name" value="HEMIN IMPORT ATP-BINDING PROTEIN HMUV"/>
    <property type="match status" value="1"/>
</dbReference>
<dbReference type="InterPro" id="IPR003439">
    <property type="entry name" value="ABC_transporter-like_ATP-bd"/>
</dbReference>
<feature type="domain" description="ABC transporter" evidence="4">
    <location>
        <begin position="2"/>
        <end position="238"/>
    </location>
</feature>
<accession>A0A8J7KGZ6</accession>
<dbReference type="Proteomes" id="UP000622653">
    <property type="component" value="Unassembled WGS sequence"/>
</dbReference>
<dbReference type="AlphaFoldDB" id="A0A8J7KGZ6"/>
<gene>
    <name evidence="5" type="ORF">IRY55_03465</name>
</gene>
<dbReference type="InterPro" id="IPR027417">
    <property type="entry name" value="P-loop_NTPase"/>
</dbReference>
<dbReference type="Gene3D" id="3.40.50.300">
    <property type="entry name" value="P-loop containing nucleotide triphosphate hydrolases"/>
    <property type="match status" value="1"/>
</dbReference>
<dbReference type="PROSITE" id="PS50893">
    <property type="entry name" value="ABC_TRANSPORTER_2"/>
    <property type="match status" value="1"/>
</dbReference>
<dbReference type="EMBL" id="JADKPV010000001">
    <property type="protein sequence ID" value="MBF4500413.1"/>
    <property type="molecule type" value="Genomic_DNA"/>
</dbReference>
<keyword evidence="1" id="KW-0813">Transport</keyword>
<dbReference type="InterPro" id="IPR003593">
    <property type="entry name" value="AAA+_ATPase"/>
</dbReference>
<evidence type="ECO:0000313" key="5">
    <source>
        <dbReference type="EMBL" id="MBF4500413.1"/>
    </source>
</evidence>
<dbReference type="GO" id="GO:0005524">
    <property type="term" value="F:ATP binding"/>
    <property type="evidence" value="ECO:0007669"/>
    <property type="project" value="UniProtKB-KW"/>
</dbReference>
<keyword evidence="2" id="KW-0547">Nucleotide-binding</keyword>
<dbReference type="PANTHER" id="PTHR42794:SF2">
    <property type="entry name" value="ABC TRANSPORTER ATP-BINDING PROTEIN"/>
    <property type="match status" value="1"/>
</dbReference>
<dbReference type="PROSITE" id="PS00211">
    <property type="entry name" value="ABC_TRANSPORTER_1"/>
    <property type="match status" value="1"/>
</dbReference>
<evidence type="ECO:0000256" key="3">
    <source>
        <dbReference type="ARBA" id="ARBA00022840"/>
    </source>
</evidence>
<keyword evidence="6" id="KW-1185">Reference proteome</keyword>
<dbReference type="RefSeq" id="WP_194561854.1">
    <property type="nucleotide sequence ID" value="NZ_JADKPV010000001.1"/>
</dbReference>
<dbReference type="InterPro" id="IPR017871">
    <property type="entry name" value="ABC_transporter-like_CS"/>
</dbReference>
<evidence type="ECO:0000259" key="4">
    <source>
        <dbReference type="PROSITE" id="PS50893"/>
    </source>
</evidence>
<reference evidence="5" key="1">
    <citation type="submission" date="2020-11" db="EMBL/GenBank/DDBJ databases">
        <title>Multidrug resistant novel bacterium Savagea serpentis sp. nov., isolated from the scats of a vine snake (Ahaetulla nasuta).</title>
        <authorList>
            <person name="Venkata Ramana V."/>
            <person name="Vikas Patil S."/>
            <person name="Yogita Lugani V."/>
        </authorList>
    </citation>
    <scope>NUCLEOTIDE SEQUENCE</scope>
    <source>
        <strain evidence="5">SN6</strain>
    </source>
</reference>
<sequence>MIEVRGLTYAIRQATILHDIHMTVRQGEMIGLIGPNGSGKTTLLKSIAHLHHLPEKTIWLKERPIETYARKELARWMSVVFQDTSAAFDFTAEEIVQMGQYAHKSPKTEAERKEERARIDEAFAKLEIEKLRTRSILEMSGGQRQLVMIAKMFVQQTPIYLLDEPISALDIYYQLLVLQLLREESEKGKTILIVLHDLNLAARFCTTLALLKEGEIVQVGAPKEVLKESLLMASYDVVTTVEKNETVDAYQMLAIRPRKEE</sequence>